<organism evidence="1 2">
    <name type="scientific">Synechococcus lacustris str. Tous</name>
    <dbReference type="NCBI Taxonomy" id="1910958"/>
    <lineage>
        <taxon>Bacteria</taxon>
        <taxon>Bacillati</taxon>
        <taxon>Cyanobacteriota</taxon>
        <taxon>Cyanophyceae</taxon>
        <taxon>Synechococcales</taxon>
        <taxon>Synechococcaceae</taxon>
        <taxon>Synechococcus</taxon>
    </lineage>
</organism>
<accession>A0A2P7EAH1</accession>
<gene>
    <name evidence="1" type="ORF">C7K08_14365</name>
</gene>
<dbReference type="EMBL" id="PXVC01000210">
    <property type="protein sequence ID" value="PSI00217.1"/>
    <property type="molecule type" value="Genomic_DNA"/>
</dbReference>
<dbReference type="Proteomes" id="UP000240206">
    <property type="component" value="Unassembled WGS sequence"/>
</dbReference>
<evidence type="ECO:0000313" key="1">
    <source>
        <dbReference type="EMBL" id="PSI00217.1"/>
    </source>
</evidence>
<dbReference type="AlphaFoldDB" id="A0A2P7EAH1"/>
<sequence length="254" mass="27940">MPNLKANQLVSSQVPSLTILWQDDPTSWQTDSDDLARQFLGLMGNDPSQPWNLVLDIDGPNSTAGSWNQATLLALLNSLASLGMQPNLIFHPDGEKATQDWISNPSNPLTQLDLEHEWAAMVNYMAIFNAAIAKANSNLSDTPIKLPEFTSFIAEGKDFAPLDPNKSKLDTFNFLKHQLQTQGIKNPEPWNTGDWQQGIALSENSDGSPNLETPDSGVYMQIYDFYNKQGQSSNTLVGQPTDPSQALLLGSTMF</sequence>
<feature type="non-terminal residue" evidence="1">
    <location>
        <position position="254"/>
    </location>
</feature>
<name>A0A2P7EAH1_9SYNE</name>
<dbReference type="RefSeq" id="WP_161955951.1">
    <property type="nucleotide sequence ID" value="NZ_PXVC01000210.1"/>
</dbReference>
<reference evidence="2" key="1">
    <citation type="submission" date="2018-03" db="EMBL/GenBank/DDBJ databases">
        <title>Ecological and genomic features of two cosmopolitan and abundant freshwater picocyanobacteria.</title>
        <authorList>
            <person name="Cabello-Yeves P.J."/>
            <person name="Picazo A."/>
            <person name="Camacho A."/>
            <person name="Callieri C."/>
            <person name="Rosselli R."/>
            <person name="Roda-Garcia J."/>
            <person name="Coutinho F.H."/>
            <person name="Rodriguez-Valera F."/>
        </authorList>
    </citation>
    <scope>NUCLEOTIDE SEQUENCE [LARGE SCALE GENOMIC DNA]</scope>
    <source>
        <strain evidence="2">Tous</strain>
    </source>
</reference>
<proteinExistence type="predicted"/>
<keyword evidence="2" id="KW-1185">Reference proteome</keyword>
<evidence type="ECO:0000313" key="2">
    <source>
        <dbReference type="Proteomes" id="UP000240206"/>
    </source>
</evidence>
<comment type="caution">
    <text evidence="1">The sequence shown here is derived from an EMBL/GenBank/DDBJ whole genome shotgun (WGS) entry which is preliminary data.</text>
</comment>
<protein>
    <submittedName>
        <fullName evidence="1">Uncharacterized protein</fullName>
    </submittedName>
</protein>